<feature type="domain" description="XdhC Rossmann" evidence="3">
    <location>
        <begin position="209"/>
        <end position="355"/>
    </location>
</feature>
<dbReference type="AlphaFoldDB" id="A0A1I1IS35"/>
<dbReference type="InterPro" id="IPR052698">
    <property type="entry name" value="MoCofactor_Util/Proc"/>
</dbReference>
<dbReference type="Gene3D" id="3.40.50.720">
    <property type="entry name" value="NAD(P)-binding Rossmann-like Domain"/>
    <property type="match status" value="1"/>
</dbReference>
<evidence type="ECO:0000259" key="2">
    <source>
        <dbReference type="Pfam" id="PF02625"/>
    </source>
</evidence>
<evidence type="ECO:0000259" key="3">
    <source>
        <dbReference type="Pfam" id="PF13478"/>
    </source>
</evidence>
<reference evidence="4 5" key="1">
    <citation type="submission" date="2016-10" db="EMBL/GenBank/DDBJ databases">
        <authorList>
            <person name="de Groot N.N."/>
        </authorList>
    </citation>
    <scope>NUCLEOTIDE SEQUENCE [LARGE SCALE GENOMIC DNA]</scope>
    <source>
        <strain evidence="4 5">CGMCC 4.5739</strain>
    </source>
</reference>
<organism evidence="4 5">
    <name type="scientific">Streptomyces aidingensis</name>
    <dbReference type="NCBI Taxonomy" id="910347"/>
    <lineage>
        <taxon>Bacteria</taxon>
        <taxon>Bacillati</taxon>
        <taxon>Actinomycetota</taxon>
        <taxon>Actinomycetes</taxon>
        <taxon>Kitasatosporales</taxon>
        <taxon>Streptomycetaceae</taxon>
        <taxon>Streptomyces</taxon>
    </lineage>
</organism>
<dbReference type="OrthoDB" id="9815497at2"/>
<sequence length="391" mass="40437">MLDIAAELDRWCREGRAFALATVVSAGGSAPRQPGAALAVDAAGTAVGGVSGGCVEGAVYELCRRSLERGTVQRERFGYGDAEGLAIGLTCGGTIEVLVTPYPAESSCARVLAAAAAGAAAGRAGAFVLATGGPAGLPGRALYVPADAPHLGTLGGPPELDREAAAQARAELAAGRTGPVTVGAGGAAGSRCGEPVTLLVESSLPPPRMLVFGAVDFAAALTRAGRFLGHRVTVCDARPVFATADRFPEADEVRVAWPHRYLDEQWAAGLLDRRTAVCVLTHDTKFDIPLLLRALRLPLAYVGAMGSRRTHRDRMRRLREAGLGRPELARLRSPIGLDLGARTPEETAVSIAAEIVALRHGGTGRPLTTLTTPVHSPQPQPRPRSAAAAGR</sequence>
<evidence type="ECO:0000313" key="4">
    <source>
        <dbReference type="EMBL" id="SFC39079.1"/>
    </source>
</evidence>
<dbReference type="Proteomes" id="UP000199207">
    <property type="component" value="Unassembled WGS sequence"/>
</dbReference>
<feature type="domain" description="XdhC- CoxI" evidence="2">
    <location>
        <begin position="11"/>
        <end position="78"/>
    </location>
</feature>
<dbReference type="STRING" id="910347.SAMN05421773_103166"/>
<name>A0A1I1IS35_9ACTN</name>
<dbReference type="InterPro" id="IPR027051">
    <property type="entry name" value="XdhC_Rossmann_dom"/>
</dbReference>
<dbReference type="EMBL" id="FOLM01000003">
    <property type="protein sequence ID" value="SFC39079.1"/>
    <property type="molecule type" value="Genomic_DNA"/>
</dbReference>
<gene>
    <name evidence="4" type="ORF">SAMN05421773_103166</name>
</gene>
<evidence type="ECO:0000256" key="1">
    <source>
        <dbReference type="SAM" id="MobiDB-lite"/>
    </source>
</evidence>
<evidence type="ECO:0000313" key="5">
    <source>
        <dbReference type="Proteomes" id="UP000199207"/>
    </source>
</evidence>
<dbReference type="Pfam" id="PF02625">
    <property type="entry name" value="XdhC_CoxI"/>
    <property type="match status" value="1"/>
</dbReference>
<dbReference type="InterPro" id="IPR003777">
    <property type="entry name" value="XdhC_CoxI"/>
</dbReference>
<dbReference type="RefSeq" id="WP_093838003.1">
    <property type="nucleotide sequence ID" value="NZ_FOLM01000003.1"/>
</dbReference>
<accession>A0A1I1IS35</accession>
<dbReference type="Pfam" id="PF13478">
    <property type="entry name" value="XdhC_C"/>
    <property type="match status" value="1"/>
</dbReference>
<protein>
    <submittedName>
        <fullName evidence="4">Xanthine dehydrogenase accessory factor</fullName>
    </submittedName>
</protein>
<proteinExistence type="predicted"/>
<dbReference type="PANTHER" id="PTHR30388:SF4">
    <property type="entry name" value="MOLYBDENUM COFACTOR INSERTION CHAPERONE PAOD"/>
    <property type="match status" value="1"/>
</dbReference>
<dbReference type="PANTHER" id="PTHR30388">
    <property type="entry name" value="ALDEHYDE OXIDOREDUCTASE MOLYBDENUM COFACTOR ASSEMBLY PROTEIN"/>
    <property type="match status" value="1"/>
</dbReference>
<keyword evidence="5" id="KW-1185">Reference proteome</keyword>
<feature type="region of interest" description="Disordered" evidence="1">
    <location>
        <begin position="362"/>
        <end position="391"/>
    </location>
</feature>